<reference evidence="1 2" key="1">
    <citation type="submission" date="2018-08" db="EMBL/GenBank/DDBJ databases">
        <title>Genomic Encyclopedia of Type Strains, Phase IV (KMG-IV): sequencing the most valuable type-strain genomes for metagenomic binning, comparative biology and taxonomic classification.</title>
        <authorList>
            <person name="Goeker M."/>
        </authorList>
    </citation>
    <scope>NUCLEOTIDE SEQUENCE [LARGE SCALE GENOMIC DNA]</scope>
    <source>
        <strain evidence="1 2">DSM 26022</strain>
    </source>
</reference>
<accession>A0A3E0H299</accession>
<dbReference type="AlphaFoldDB" id="A0A3E0H299"/>
<evidence type="ECO:0000313" key="1">
    <source>
        <dbReference type="EMBL" id="REH36996.1"/>
    </source>
</evidence>
<keyword evidence="2" id="KW-1185">Reference proteome</keyword>
<sequence>MITVHTSIIDSELNHAEIARHFDFIAIEFNEPRNERIQALRVCRILCNRDFGYCRGSLSA</sequence>
<dbReference type="Proteomes" id="UP000256774">
    <property type="component" value="Unassembled WGS sequence"/>
</dbReference>
<comment type="caution">
    <text evidence="1">The sequence shown here is derived from an EMBL/GenBank/DDBJ whole genome shotgun (WGS) entry which is preliminary data.</text>
</comment>
<evidence type="ECO:0000313" key="2">
    <source>
        <dbReference type="Proteomes" id="UP000256774"/>
    </source>
</evidence>
<protein>
    <submittedName>
        <fullName evidence="1">Uncharacterized protein</fullName>
    </submittedName>
</protein>
<proteinExistence type="predicted"/>
<gene>
    <name evidence="1" type="ORF">DFR26_2142</name>
</gene>
<organism evidence="1 2">
    <name type="scientific">Paraperlucidibaca baekdonensis</name>
    <dbReference type="NCBI Taxonomy" id="748120"/>
    <lineage>
        <taxon>Bacteria</taxon>
        <taxon>Pseudomonadati</taxon>
        <taxon>Pseudomonadota</taxon>
        <taxon>Gammaproteobacteria</taxon>
        <taxon>Moraxellales</taxon>
        <taxon>Moraxellaceae</taxon>
        <taxon>Paraperlucidibaca</taxon>
    </lineage>
</organism>
<name>A0A3E0H299_9GAMM</name>
<dbReference type="EMBL" id="QUNR01000004">
    <property type="protein sequence ID" value="REH36996.1"/>
    <property type="molecule type" value="Genomic_DNA"/>
</dbReference>